<proteinExistence type="predicted"/>
<dbReference type="NCBIfam" id="TIGR01560">
    <property type="entry name" value="put_DNA_pack"/>
    <property type="match status" value="2"/>
</dbReference>
<dbReference type="InterPro" id="IPR021146">
    <property type="entry name" value="Phage_gp6-like_head-tail"/>
</dbReference>
<evidence type="ECO:0008006" key="2">
    <source>
        <dbReference type="Google" id="ProtNLM"/>
    </source>
</evidence>
<reference evidence="1" key="1">
    <citation type="journal article" date="2015" name="Front. Microbiol.">
        <title>Combining genomic sequencing methods to explore viral diversity and reveal potential virus-host interactions.</title>
        <authorList>
            <person name="Chow C.E."/>
            <person name="Winget D.M."/>
            <person name="White R.A.III."/>
            <person name="Hallam S.J."/>
            <person name="Suttle C.A."/>
        </authorList>
    </citation>
    <scope>NUCLEOTIDE SEQUENCE</scope>
    <source>
        <strain evidence="1">H4084976</strain>
    </source>
</reference>
<dbReference type="CDD" id="cd08054">
    <property type="entry name" value="gp6"/>
    <property type="match status" value="1"/>
</dbReference>
<protein>
    <recommendedName>
        <fullName evidence="2">Head completion protein</fullName>
    </recommendedName>
</protein>
<dbReference type="EMBL" id="KR029593">
    <property type="protein sequence ID" value="AKH47403.1"/>
    <property type="molecule type" value="Genomic_DNA"/>
</dbReference>
<organism evidence="1">
    <name type="scientific">uncultured marine virus</name>
    <dbReference type="NCBI Taxonomy" id="186617"/>
    <lineage>
        <taxon>Viruses</taxon>
        <taxon>environmental samples</taxon>
    </lineage>
</organism>
<name>A0A0F7L777_9VIRU</name>
<accession>A0A0F7L777</accession>
<evidence type="ECO:0000313" key="1">
    <source>
        <dbReference type="EMBL" id="AKH47403.1"/>
    </source>
</evidence>
<dbReference type="Pfam" id="PF05135">
    <property type="entry name" value="Phage_connect_1"/>
    <property type="match status" value="1"/>
</dbReference>
<dbReference type="InterPro" id="IPR006450">
    <property type="entry name" value="Phage_HK97_gp6-like"/>
</dbReference>
<reference evidence="1" key="2">
    <citation type="submission" date="2015-03" db="EMBL/GenBank/DDBJ databases">
        <authorList>
            <person name="Chow C.-E.T."/>
            <person name="Winget D.M."/>
            <person name="White R.A.III."/>
            <person name="Hallam S.J."/>
            <person name="Suttle C.A."/>
        </authorList>
    </citation>
    <scope>NUCLEOTIDE SEQUENCE</scope>
    <source>
        <strain evidence="1">H4084976</strain>
    </source>
</reference>
<dbReference type="Gene3D" id="1.10.3230.30">
    <property type="entry name" value="Phage gp6-like head-tail connector protein"/>
    <property type="match status" value="1"/>
</dbReference>
<sequence length="172" mass="19248">MRQIKINSTIGNEILTGQDVKDYVRIDTAADDNIINAMISQARIWCENYISRDIVPKNRTYYLDTTNGLFDLPFGPVASIEEITVDGTVTTNYEILGLDNETVELDGGSAERVKITFITSGLNDSLIKQAMLQLVSTYYDNRSDISSDAKQSENEIPTSTKKILNSYKAMFL</sequence>